<name>A0A521CZH8_9BACT</name>
<keyword evidence="1" id="KW-0472">Membrane</keyword>
<feature type="transmembrane region" description="Helical" evidence="1">
    <location>
        <begin position="7"/>
        <end position="28"/>
    </location>
</feature>
<dbReference type="RefSeq" id="WP_142714470.1">
    <property type="nucleotide sequence ID" value="NZ_FXTH01000008.1"/>
</dbReference>
<dbReference type="Proteomes" id="UP000317593">
    <property type="component" value="Unassembled WGS sequence"/>
</dbReference>
<dbReference type="EMBL" id="FXTH01000008">
    <property type="protein sequence ID" value="SMO64808.1"/>
    <property type="molecule type" value="Genomic_DNA"/>
</dbReference>
<organism evidence="2 3">
    <name type="scientific">Fodinibius sediminis</name>
    <dbReference type="NCBI Taxonomy" id="1214077"/>
    <lineage>
        <taxon>Bacteria</taxon>
        <taxon>Pseudomonadati</taxon>
        <taxon>Balneolota</taxon>
        <taxon>Balneolia</taxon>
        <taxon>Balneolales</taxon>
        <taxon>Balneolaceae</taxon>
        <taxon>Fodinibius</taxon>
    </lineage>
</organism>
<feature type="transmembrane region" description="Helical" evidence="1">
    <location>
        <begin position="117"/>
        <end position="136"/>
    </location>
</feature>
<proteinExistence type="predicted"/>
<keyword evidence="3" id="KW-1185">Reference proteome</keyword>
<sequence length="141" mass="15359">MAGKASVSTYFAGAVYGAFILIVLMYLLKVLGLAGNPGFVNTYHAVFGEHFLLLDHFTAALLFAISGGIWGIVFRLVPNPTPLKGMVFGLLPSLWLWTVVVPAVGGAFFNSFALKGILMPLLFNCVIWGSFVGWYVQRKQN</sequence>
<evidence type="ECO:0000313" key="3">
    <source>
        <dbReference type="Proteomes" id="UP000317593"/>
    </source>
</evidence>
<keyword evidence="1" id="KW-0812">Transmembrane</keyword>
<evidence type="ECO:0000313" key="2">
    <source>
        <dbReference type="EMBL" id="SMO64808.1"/>
    </source>
</evidence>
<reference evidence="2 3" key="1">
    <citation type="submission" date="2017-05" db="EMBL/GenBank/DDBJ databases">
        <authorList>
            <person name="Varghese N."/>
            <person name="Submissions S."/>
        </authorList>
    </citation>
    <scope>NUCLEOTIDE SEQUENCE [LARGE SCALE GENOMIC DNA]</scope>
    <source>
        <strain evidence="2 3">DSM 21194</strain>
    </source>
</reference>
<dbReference type="OrthoDB" id="659398at2"/>
<gene>
    <name evidence="2" type="ORF">SAMN06265218_10842</name>
</gene>
<keyword evidence="1" id="KW-1133">Transmembrane helix</keyword>
<protein>
    <submittedName>
        <fullName evidence="2">Uncharacterized protein</fullName>
    </submittedName>
</protein>
<dbReference type="AlphaFoldDB" id="A0A521CZH8"/>
<accession>A0A521CZH8</accession>
<feature type="transmembrane region" description="Helical" evidence="1">
    <location>
        <begin position="57"/>
        <end position="77"/>
    </location>
</feature>
<feature type="transmembrane region" description="Helical" evidence="1">
    <location>
        <begin position="89"/>
        <end position="111"/>
    </location>
</feature>
<evidence type="ECO:0000256" key="1">
    <source>
        <dbReference type="SAM" id="Phobius"/>
    </source>
</evidence>